<gene>
    <name evidence="1" type="ORF">C7M84_011763</name>
</gene>
<evidence type="ECO:0000313" key="2">
    <source>
        <dbReference type="Proteomes" id="UP000283509"/>
    </source>
</evidence>
<reference evidence="1 2" key="2">
    <citation type="submission" date="2019-01" db="EMBL/GenBank/DDBJ databases">
        <title>The decoding of complex shrimp genome reveals the adaptation for benthos swimmer, frequently molting mechanism and breeding impact on genome.</title>
        <authorList>
            <person name="Sun Y."/>
            <person name="Gao Y."/>
            <person name="Yu Y."/>
        </authorList>
    </citation>
    <scope>NUCLEOTIDE SEQUENCE [LARGE SCALE GENOMIC DNA]</scope>
    <source>
        <tissue evidence="1">Muscle</tissue>
    </source>
</reference>
<name>A0A423T0H4_PENVA</name>
<dbReference type="Proteomes" id="UP000283509">
    <property type="component" value="Unassembled WGS sequence"/>
</dbReference>
<accession>A0A423T0H4</accession>
<evidence type="ECO:0000313" key="1">
    <source>
        <dbReference type="EMBL" id="ROT69967.1"/>
    </source>
</evidence>
<dbReference type="AlphaFoldDB" id="A0A423T0H4"/>
<proteinExistence type="predicted"/>
<keyword evidence="2" id="KW-1185">Reference proteome</keyword>
<comment type="caution">
    <text evidence="1">The sequence shown here is derived from an EMBL/GenBank/DDBJ whole genome shotgun (WGS) entry which is preliminary data.</text>
</comment>
<sequence length="439" mass="48562">MSSALQIGPLTPCPCPRSPNVALPSPCASLSKIGNYPVAMSLASPTQMDTSAMFSLLSQNIGLPAMSASRLQNWTTSPRHVISSPRFGTTSPMSLLALHWTTSPVLALSKLDYTSACPRSKHLQLDYTLAAVSSLSHSPIGLTTLAMSLRSSKNWDYPRPCPRLLSKSVYPRHVPRSSKLDYPSPFPLSSRLDYILAMSLPLTNRTTLVPCPRSLPNWTTLPSPQLRSPSMDYNPQPCPPALTNWNTLRCHVLLSSQIGLPPVSSALSSPNWTTPRPCSSALISKLDYPRHVPRMAPLAVHTNWELMTIISPIGLCLAPPNWTTLCQCPSPSYCPNWNYQPSPMGPPLLTKNWTIPLRRVPSLSRTLFTLLSPNWTYTNSLPCLRSHKLDLILLLPLCTCSSLSRRTPNWELPSPWSLRARTLQIWTTLAMFPALSNWN</sequence>
<dbReference type="EMBL" id="QCYY01002487">
    <property type="protein sequence ID" value="ROT69967.1"/>
    <property type="molecule type" value="Genomic_DNA"/>
</dbReference>
<protein>
    <submittedName>
        <fullName evidence="1">Uncharacterized protein</fullName>
    </submittedName>
</protein>
<organism evidence="1 2">
    <name type="scientific">Penaeus vannamei</name>
    <name type="common">Whiteleg shrimp</name>
    <name type="synonym">Litopenaeus vannamei</name>
    <dbReference type="NCBI Taxonomy" id="6689"/>
    <lineage>
        <taxon>Eukaryota</taxon>
        <taxon>Metazoa</taxon>
        <taxon>Ecdysozoa</taxon>
        <taxon>Arthropoda</taxon>
        <taxon>Crustacea</taxon>
        <taxon>Multicrustacea</taxon>
        <taxon>Malacostraca</taxon>
        <taxon>Eumalacostraca</taxon>
        <taxon>Eucarida</taxon>
        <taxon>Decapoda</taxon>
        <taxon>Dendrobranchiata</taxon>
        <taxon>Penaeoidea</taxon>
        <taxon>Penaeidae</taxon>
        <taxon>Penaeus</taxon>
    </lineage>
</organism>
<reference evidence="1 2" key="1">
    <citation type="submission" date="2018-04" db="EMBL/GenBank/DDBJ databases">
        <authorList>
            <person name="Zhang X."/>
            <person name="Yuan J."/>
            <person name="Li F."/>
            <person name="Xiang J."/>
        </authorList>
    </citation>
    <scope>NUCLEOTIDE SEQUENCE [LARGE SCALE GENOMIC DNA]</scope>
    <source>
        <tissue evidence="1">Muscle</tissue>
    </source>
</reference>